<dbReference type="EMBL" id="JASJOT010000030">
    <property type="protein sequence ID" value="MDJ1497243.1"/>
    <property type="molecule type" value="Genomic_DNA"/>
</dbReference>
<organism evidence="1 2">
    <name type="scientific">Xanthocytophaga flava</name>
    <dbReference type="NCBI Taxonomy" id="3048013"/>
    <lineage>
        <taxon>Bacteria</taxon>
        <taxon>Pseudomonadati</taxon>
        <taxon>Bacteroidota</taxon>
        <taxon>Cytophagia</taxon>
        <taxon>Cytophagales</taxon>
        <taxon>Rhodocytophagaceae</taxon>
        <taxon>Xanthocytophaga</taxon>
    </lineage>
</organism>
<evidence type="ECO:0000313" key="1">
    <source>
        <dbReference type="EMBL" id="MDJ1497243.1"/>
    </source>
</evidence>
<accession>A0ABT7CU34</accession>
<name>A0ABT7CU34_9BACT</name>
<gene>
    <name evidence="1" type="ORF">QNI19_30170</name>
</gene>
<reference evidence="1 2" key="1">
    <citation type="submission" date="2023-05" db="EMBL/GenBank/DDBJ databases">
        <authorList>
            <person name="Zhang X."/>
        </authorList>
    </citation>
    <scope>NUCLEOTIDE SEQUENCE [LARGE SCALE GENOMIC DNA]</scope>
    <source>
        <strain evidence="1 2">DM2B3-1</strain>
    </source>
</reference>
<sequence length="247" mass="28653">MISKNDMDLLIASAISSYQKYPISNKQWVKASYIINVAGGIGLFYYLKETPDPQPLNTKEGSSGRGFDNDQTIAKILANNRESSKSNPNTRWNKGTITIYPDGRYESEFIWDQQAHIDFRMKDLRAAFSFLYSESDIKITDALLPGQEWEKAVIIMPFVNGHILPLQIEVTTKHGIKQFSLLVQNLTYEEAPYLIKRFEDIYQLANEGELKQHFAPGWNTVVIYQNRLEFFDFEQHVKFDYRNTLLF</sequence>
<keyword evidence="2" id="KW-1185">Reference proteome</keyword>
<protein>
    <submittedName>
        <fullName evidence="1">Uncharacterized protein</fullName>
    </submittedName>
</protein>
<dbReference type="Proteomes" id="UP001228581">
    <property type="component" value="Unassembled WGS sequence"/>
</dbReference>
<dbReference type="RefSeq" id="WP_314002673.1">
    <property type="nucleotide sequence ID" value="NZ_JASJOT010000030.1"/>
</dbReference>
<evidence type="ECO:0000313" key="2">
    <source>
        <dbReference type="Proteomes" id="UP001228581"/>
    </source>
</evidence>
<proteinExistence type="predicted"/>
<comment type="caution">
    <text evidence="1">The sequence shown here is derived from an EMBL/GenBank/DDBJ whole genome shotgun (WGS) entry which is preliminary data.</text>
</comment>